<proteinExistence type="predicted"/>
<organism evidence="1">
    <name type="scientific">Anguilla anguilla</name>
    <name type="common">European freshwater eel</name>
    <name type="synonym">Muraena anguilla</name>
    <dbReference type="NCBI Taxonomy" id="7936"/>
    <lineage>
        <taxon>Eukaryota</taxon>
        <taxon>Metazoa</taxon>
        <taxon>Chordata</taxon>
        <taxon>Craniata</taxon>
        <taxon>Vertebrata</taxon>
        <taxon>Euteleostomi</taxon>
        <taxon>Actinopterygii</taxon>
        <taxon>Neopterygii</taxon>
        <taxon>Teleostei</taxon>
        <taxon>Anguilliformes</taxon>
        <taxon>Anguillidae</taxon>
        <taxon>Anguilla</taxon>
    </lineage>
</organism>
<name>A0A0E9TQD3_ANGAN</name>
<sequence>MATWTSSTILMSMLSSCTCSAT</sequence>
<reference evidence="1" key="2">
    <citation type="journal article" date="2015" name="Fish Shellfish Immunol.">
        <title>Early steps in the European eel (Anguilla anguilla)-Vibrio vulnificus interaction in the gills: Role of the RtxA13 toxin.</title>
        <authorList>
            <person name="Callol A."/>
            <person name="Pajuelo D."/>
            <person name="Ebbesson L."/>
            <person name="Teles M."/>
            <person name="MacKenzie S."/>
            <person name="Amaro C."/>
        </authorList>
    </citation>
    <scope>NUCLEOTIDE SEQUENCE</scope>
</reference>
<reference evidence="1" key="1">
    <citation type="submission" date="2014-11" db="EMBL/GenBank/DDBJ databases">
        <authorList>
            <person name="Amaro Gonzalez C."/>
        </authorList>
    </citation>
    <scope>NUCLEOTIDE SEQUENCE</scope>
</reference>
<dbReference type="AlphaFoldDB" id="A0A0E9TQD3"/>
<accession>A0A0E9TQD3</accession>
<dbReference type="EMBL" id="GBXM01052905">
    <property type="protein sequence ID" value="JAH55672.1"/>
    <property type="molecule type" value="Transcribed_RNA"/>
</dbReference>
<protein>
    <submittedName>
        <fullName evidence="1">Uncharacterized protein</fullName>
    </submittedName>
</protein>
<evidence type="ECO:0000313" key="1">
    <source>
        <dbReference type="EMBL" id="JAH55672.1"/>
    </source>
</evidence>